<dbReference type="Gene3D" id="3.40.50.720">
    <property type="entry name" value="NAD(P)-binding Rossmann-like Domain"/>
    <property type="match status" value="1"/>
</dbReference>
<dbReference type="Proteomes" id="UP000468650">
    <property type="component" value="Unassembled WGS sequence"/>
</dbReference>
<protein>
    <submittedName>
        <fullName evidence="2">CoA-binding protein</fullName>
    </submittedName>
</protein>
<reference evidence="2 3" key="1">
    <citation type="submission" date="2019-09" db="EMBL/GenBank/DDBJ databases">
        <title>Genomes of family Cryomorphaceae.</title>
        <authorList>
            <person name="Bowman J.P."/>
        </authorList>
    </citation>
    <scope>NUCLEOTIDE SEQUENCE [LARGE SCALE GENOMIC DNA]</scope>
    <source>
        <strain evidence="2 3">LMG 25704</strain>
    </source>
</reference>
<evidence type="ECO:0000259" key="1">
    <source>
        <dbReference type="Pfam" id="PF13380"/>
    </source>
</evidence>
<accession>A0A6N6RLL5</accession>
<dbReference type="EMBL" id="WBVO01000001">
    <property type="protein sequence ID" value="KAB2814451.1"/>
    <property type="molecule type" value="Genomic_DNA"/>
</dbReference>
<keyword evidence="3" id="KW-1185">Reference proteome</keyword>
<comment type="caution">
    <text evidence="2">The sequence shown here is derived from an EMBL/GenBank/DDBJ whole genome shotgun (WGS) entry which is preliminary data.</text>
</comment>
<gene>
    <name evidence="2" type="ORF">F8C67_01570</name>
</gene>
<evidence type="ECO:0000313" key="3">
    <source>
        <dbReference type="Proteomes" id="UP000468650"/>
    </source>
</evidence>
<dbReference type="Pfam" id="PF13380">
    <property type="entry name" value="CoA_binding_2"/>
    <property type="match status" value="1"/>
</dbReference>
<name>A0A6N6RLL5_9FLAO</name>
<dbReference type="OrthoDB" id="708726at2"/>
<sequence length="127" mass="13933">MKTNLKQEKVLVLGAHPDPSRYAYRAAHMLKDAGHDIVLVGRRDGSVAGSEIQREIPSFAPGEIDTVTLYVNPTIQEGYKSVVEALQPNRVIFNPGTENPEWMISLKAKGIEPDVACTLVLLSTGQY</sequence>
<dbReference type="AlphaFoldDB" id="A0A6N6RLL5"/>
<feature type="domain" description="CoA-binding" evidence="1">
    <location>
        <begin position="9"/>
        <end position="121"/>
    </location>
</feature>
<dbReference type="SUPFAM" id="SSF51735">
    <property type="entry name" value="NAD(P)-binding Rossmann-fold domains"/>
    <property type="match status" value="1"/>
</dbReference>
<dbReference type="InterPro" id="IPR036291">
    <property type="entry name" value="NAD(P)-bd_dom_sf"/>
</dbReference>
<evidence type="ECO:0000313" key="2">
    <source>
        <dbReference type="EMBL" id="KAB2814451.1"/>
    </source>
</evidence>
<dbReference type="InterPro" id="IPR003781">
    <property type="entry name" value="CoA-bd"/>
</dbReference>
<organism evidence="2 3">
    <name type="scientific">Phaeocystidibacter luteus</name>
    <dbReference type="NCBI Taxonomy" id="911197"/>
    <lineage>
        <taxon>Bacteria</taxon>
        <taxon>Pseudomonadati</taxon>
        <taxon>Bacteroidota</taxon>
        <taxon>Flavobacteriia</taxon>
        <taxon>Flavobacteriales</taxon>
        <taxon>Phaeocystidibacteraceae</taxon>
        <taxon>Phaeocystidibacter</taxon>
    </lineage>
</organism>
<proteinExistence type="predicted"/>
<dbReference type="RefSeq" id="WP_151666031.1">
    <property type="nucleotide sequence ID" value="NZ_WBVO01000001.1"/>
</dbReference>